<keyword evidence="1" id="KW-0479">Metal-binding</keyword>
<organism evidence="5 6">
    <name type="scientific">Mastigocoleus testarum BC008</name>
    <dbReference type="NCBI Taxonomy" id="371196"/>
    <lineage>
        <taxon>Bacteria</taxon>
        <taxon>Bacillati</taxon>
        <taxon>Cyanobacteriota</taxon>
        <taxon>Cyanophyceae</taxon>
        <taxon>Nostocales</taxon>
        <taxon>Hapalosiphonaceae</taxon>
        <taxon>Mastigocoleus</taxon>
    </lineage>
</organism>
<evidence type="ECO:0000313" key="5">
    <source>
        <dbReference type="EMBL" id="KST63420.1"/>
    </source>
</evidence>
<evidence type="ECO:0000259" key="4">
    <source>
        <dbReference type="PROSITE" id="PS51379"/>
    </source>
</evidence>
<dbReference type="Pfam" id="PF00037">
    <property type="entry name" value="Fer4"/>
    <property type="match status" value="1"/>
</dbReference>
<evidence type="ECO:0000256" key="1">
    <source>
        <dbReference type="ARBA" id="ARBA00022723"/>
    </source>
</evidence>
<comment type="caution">
    <text evidence="5">The sequence shown here is derived from an EMBL/GenBank/DDBJ whole genome shotgun (WGS) entry which is preliminary data.</text>
</comment>
<gene>
    <name evidence="5" type="ORF">BC008_13220</name>
</gene>
<protein>
    <submittedName>
        <fullName evidence="5">Ferredoxin</fullName>
    </submittedName>
</protein>
<dbReference type="OrthoDB" id="9803397at2"/>
<keyword evidence="2" id="KW-0408">Iron</keyword>
<accession>A0A0V7ZGF1</accession>
<dbReference type="Gene3D" id="3.30.70.20">
    <property type="match status" value="1"/>
</dbReference>
<proteinExistence type="predicted"/>
<dbReference type="InterPro" id="IPR017896">
    <property type="entry name" value="4Fe4S_Fe-S-bd"/>
</dbReference>
<dbReference type="PROSITE" id="PS51379">
    <property type="entry name" value="4FE4S_FER_2"/>
    <property type="match status" value="1"/>
</dbReference>
<evidence type="ECO:0000313" key="6">
    <source>
        <dbReference type="Proteomes" id="UP000053372"/>
    </source>
</evidence>
<keyword evidence="3" id="KW-0411">Iron-sulfur</keyword>
<dbReference type="AlphaFoldDB" id="A0A0V7ZGF1"/>
<dbReference type="RefSeq" id="WP_058184425.1">
    <property type="nucleotide sequence ID" value="NZ_LMTZ01000139.1"/>
</dbReference>
<sequence>MSYKITSQCISCDLCLSVCPTNAIKIIDGHRWIDPNLCTDCVGSIHNVPQCAAGCPTYRGCIKEKTDYWQCWFDTYNRFVKKLRNKQDYWEGWFDLYSQKYSEQIQKVQKQTPRMETAIRTQNL</sequence>
<dbReference type="GO" id="GO:0051536">
    <property type="term" value="F:iron-sulfur cluster binding"/>
    <property type="evidence" value="ECO:0007669"/>
    <property type="project" value="UniProtKB-KW"/>
</dbReference>
<dbReference type="SUPFAM" id="SSF54862">
    <property type="entry name" value="4Fe-4S ferredoxins"/>
    <property type="match status" value="1"/>
</dbReference>
<dbReference type="Proteomes" id="UP000053372">
    <property type="component" value="Unassembled WGS sequence"/>
</dbReference>
<dbReference type="PROSITE" id="PS00198">
    <property type="entry name" value="4FE4S_FER_1"/>
    <property type="match status" value="1"/>
</dbReference>
<reference evidence="5 6" key="1">
    <citation type="journal article" date="2015" name="Genome Announc.">
        <title>Draft Genome of the Euendolithic (true boring) Cyanobacterium Mastigocoleus testarum strain BC008.</title>
        <authorList>
            <person name="Guida B.S."/>
            <person name="Garcia-Pichel F."/>
        </authorList>
    </citation>
    <scope>NUCLEOTIDE SEQUENCE [LARGE SCALE GENOMIC DNA]</scope>
    <source>
        <strain evidence="5 6">BC008</strain>
    </source>
</reference>
<keyword evidence="6" id="KW-1185">Reference proteome</keyword>
<evidence type="ECO:0000256" key="2">
    <source>
        <dbReference type="ARBA" id="ARBA00023004"/>
    </source>
</evidence>
<feature type="domain" description="4Fe-4S ferredoxin-type" evidence="4">
    <location>
        <begin position="1"/>
        <end position="29"/>
    </location>
</feature>
<dbReference type="InterPro" id="IPR017900">
    <property type="entry name" value="4Fe4S_Fe_S_CS"/>
</dbReference>
<dbReference type="EMBL" id="LMTZ01000139">
    <property type="protein sequence ID" value="KST63420.1"/>
    <property type="molecule type" value="Genomic_DNA"/>
</dbReference>
<evidence type="ECO:0000256" key="3">
    <source>
        <dbReference type="ARBA" id="ARBA00023014"/>
    </source>
</evidence>
<dbReference type="GO" id="GO:0046872">
    <property type="term" value="F:metal ion binding"/>
    <property type="evidence" value="ECO:0007669"/>
    <property type="project" value="UniProtKB-KW"/>
</dbReference>
<name>A0A0V7ZGF1_9CYAN</name>